<organism evidence="1 2">
    <name type="scientific">Aeromonas phage APT65</name>
    <dbReference type="NCBI Taxonomy" id="2982914"/>
    <lineage>
        <taxon>Viruses</taxon>
        <taxon>Duplodnaviria</taxon>
        <taxon>Heunggongvirae</taxon>
        <taxon>Uroviricota</taxon>
        <taxon>Caudoviricetes</taxon>
        <taxon>Aquaneticvirus</taxon>
        <taxon>Aquaneticvirus ApT65</taxon>
    </lineage>
</organism>
<evidence type="ECO:0000313" key="1">
    <source>
        <dbReference type="EMBL" id="UZV39705.1"/>
    </source>
</evidence>
<gene>
    <name evidence="1" type="ORF">APT65_00102</name>
</gene>
<dbReference type="Proteomes" id="UP001163735">
    <property type="component" value="Segment"/>
</dbReference>
<accession>A0A9E8K2I4</accession>
<protein>
    <submittedName>
        <fullName evidence="1">Uncharacterized protein</fullName>
    </submittedName>
</protein>
<name>A0A9E8K2I4_9CAUD</name>
<evidence type="ECO:0000313" key="2">
    <source>
        <dbReference type="Proteomes" id="UP001163735"/>
    </source>
</evidence>
<dbReference type="EMBL" id="OP491958">
    <property type="protein sequence ID" value="UZV39705.1"/>
    <property type="molecule type" value="Genomic_DNA"/>
</dbReference>
<proteinExistence type="predicted"/>
<reference evidence="1" key="1">
    <citation type="submission" date="2022-09" db="EMBL/GenBank/DDBJ databases">
        <authorList>
            <person name="Cebeci A."/>
            <person name="Ture M."/>
            <person name="Alemdag M."/>
            <person name="Altinok I."/>
        </authorList>
    </citation>
    <scope>NUCLEOTIDE SEQUENCE</scope>
</reference>
<sequence length="74" mass="8775">MSPQSLAARMENLKNLLSQNEKERIEVYQYLCSEKITPSQVLVFTETFKDNHKREDRLTRELSEVKKQLDVLAY</sequence>
<keyword evidence="2" id="KW-1185">Reference proteome</keyword>